<accession>A0A6A5W275</accession>
<feature type="region of interest" description="Disordered" evidence="1">
    <location>
        <begin position="372"/>
        <end position="454"/>
    </location>
</feature>
<feature type="compositionally biased region" description="Basic and acidic residues" evidence="1">
    <location>
        <begin position="298"/>
        <end position="316"/>
    </location>
</feature>
<feature type="region of interest" description="Disordered" evidence="1">
    <location>
        <begin position="328"/>
        <end position="357"/>
    </location>
</feature>
<feature type="compositionally biased region" description="Polar residues" evidence="1">
    <location>
        <begin position="128"/>
        <end position="139"/>
    </location>
</feature>
<feature type="compositionally biased region" description="Low complexity" evidence="1">
    <location>
        <begin position="488"/>
        <end position="499"/>
    </location>
</feature>
<feature type="region of interest" description="Disordered" evidence="1">
    <location>
        <begin position="488"/>
        <end position="521"/>
    </location>
</feature>
<dbReference type="Proteomes" id="UP000799779">
    <property type="component" value="Unassembled WGS sequence"/>
</dbReference>
<feature type="region of interest" description="Disordered" evidence="1">
    <location>
        <begin position="209"/>
        <end position="316"/>
    </location>
</feature>
<sequence length="758" mass="83111">MPSFGLYSIPRHHLSSGQRPAPVFNTADYAVDTSTPTPTPELASLETPASGKRVKKEKHRKDDHRRDSIRSDNGVKTRNRKRSKKKNRNSTENINDAMANTELEQNATAVPLAQSPKRGPGRPKESGALSTGTSAVRTTPKNKKEGDTTNSTYPSLSSPQKRKRNSTIAEAQPLHPNLTNDHSDFNMGGDIFKDLEAVMGDMGAEFLENVQQSPVKKTAVKKKPTSNGESVRDKAANTHSTPGKKGKRAMNSNGECVAAKVNEAKAGRSNEKKSKKRKASGSMNPSAKQVPQPNHPAKQLDDEIRRKIKPKQKDVAGFDARIKRAVNEGSSERVGDSVFQDPSLVFPPPPVGTPFGVIRGSQQKRVREALRDGQVLVPETPPHSSPSKARVARTKPGIPASKLHALVPKTHVPEPTKDGGKSIPEPTTGNAVQTPASAPATITRRRPQPPVTVSLTPKNLEHLIQPLSDGPKPKMKRQSSIISAFSTMTRTSASTATDSILPPSRHEKKAGEQHKEAQQGPFDETFYSLQKGVNFTQEMVYLNSYLDWHVENDSTDPMPCLGQATGCNTKKEQIVRLGREESISIAALLDKNASGDPYALEDADNCANKAEEFIMMAVRARVPVPVGRLDGIWTLYCPKYAEHHFDRYGYGERTLTISSILGFKAKNSYTARLSIPPRPVEYSVLTFASPPHASLRTTTIKTAHEGYEMDVIFMGNGYLHLRMDLNLLLKGKPTEVVDGKKMWMEFIGVHENALKWAG</sequence>
<feature type="compositionally biased region" description="Basic and acidic residues" evidence="1">
    <location>
        <begin position="411"/>
        <end position="420"/>
    </location>
</feature>
<protein>
    <submittedName>
        <fullName evidence="2">Uncharacterized protein</fullName>
    </submittedName>
</protein>
<evidence type="ECO:0000256" key="1">
    <source>
        <dbReference type="SAM" id="MobiDB-lite"/>
    </source>
</evidence>
<dbReference type="OrthoDB" id="3685818at2759"/>
<feature type="region of interest" description="Disordered" evidence="1">
    <location>
        <begin position="1"/>
        <end position="187"/>
    </location>
</feature>
<name>A0A6A5W275_9PLEO</name>
<evidence type="ECO:0000313" key="2">
    <source>
        <dbReference type="EMBL" id="KAF1996022.1"/>
    </source>
</evidence>
<organism evidence="2 3">
    <name type="scientific">Amniculicola lignicola CBS 123094</name>
    <dbReference type="NCBI Taxonomy" id="1392246"/>
    <lineage>
        <taxon>Eukaryota</taxon>
        <taxon>Fungi</taxon>
        <taxon>Dikarya</taxon>
        <taxon>Ascomycota</taxon>
        <taxon>Pezizomycotina</taxon>
        <taxon>Dothideomycetes</taxon>
        <taxon>Pleosporomycetidae</taxon>
        <taxon>Pleosporales</taxon>
        <taxon>Amniculicolaceae</taxon>
        <taxon>Amniculicola</taxon>
    </lineage>
</organism>
<gene>
    <name evidence="2" type="ORF">P154DRAFT_609520</name>
</gene>
<feature type="compositionally biased region" description="Basic and acidic residues" evidence="1">
    <location>
        <begin position="262"/>
        <end position="272"/>
    </location>
</feature>
<feature type="compositionally biased region" description="Polar residues" evidence="1">
    <location>
        <begin position="425"/>
        <end position="436"/>
    </location>
</feature>
<reference evidence="2" key="1">
    <citation type="journal article" date="2020" name="Stud. Mycol.">
        <title>101 Dothideomycetes genomes: a test case for predicting lifestyles and emergence of pathogens.</title>
        <authorList>
            <person name="Haridas S."/>
            <person name="Albert R."/>
            <person name="Binder M."/>
            <person name="Bloem J."/>
            <person name="Labutti K."/>
            <person name="Salamov A."/>
            <person name="Andreopoulos B."/>
            <person name="Baker S."/>
            <person name="Barry K."/>
            <person name="Bills G."/>
            <person name="Bluhm B."/>
            <person name="Cannon C."/>
            <person name="Castanera R."/>
            <person name="Culley D."/>
            <person name="Daum C."/>
            <person name="Ezra D."/>
            <person name="Gonzalez J."/>
            <person name="Henrissat B."/>
            <person name="Kuo A."/>
            <person name="Liang C."/>
            <person name="Lipzen A."/>
            <person name="Lutzoni F."/>
            <person name="Magnuson J."/>
            <person name="Mondo S."/>
            <person name="Nolan M."/>
            <person name="Ohm R."/>
            <person name="Pangilinan J."/>
            <person name="Park H.-J."/>
            <person name="Ramirez L."/>
            <person name="Alfaro M."/>
            <person name="Sun H."/>
            <person name="Tritt A."/>
            <person name="Yoshinaga Y."/>
            <person name="Zwiers L.-H."/>
            <person name="Turgeon B."/>
            <person name="Goodwin S."/>
            <person name="Spatafora J."/>
            <person name="Crous P."/>
            <person name="Grigoriev I."/>
        </authorList>
    </citation>
    <scope>NUCLEOTIDE SEQUENCE</scope>
    <source>
        <strain evidence="2">CBS 123094</strain>
    </source>
</reference>
<proteinExistence type="predicted"/>
<feature type="compositionally biased region" description="Basic residues" evidence="1">
    <location>
        <begin position="52"/>
        <end position="63"/>
    </location>
</feature>
<feature type="compositionally biased region" description="Polar residues" evidence="1">
    <location>
        <begin position="281"/>
        <end position="292"/>
    </location>
</feature>
<feature type="compositionally biased region" description="Basic and acidic residues" evidence="1">
    <location>
        <begin position="64"/>
        <end position="75"/>
    </location>
</feature>
<dbReference type="AlphaFoldDB" id="A0A6A5W275"/>
<feature type="compositionally biased region" description="Polar residues" evidence="1">
    <location>
        <begin position="148"/>
        <end position="159"/>
    </location>
</feature>
<evidence type="ECO:0000313" key="3">
    <source>
        <dbReference type="Proteomes" id="UP000799779"/>
    </source>
</evidence>
<dbReference type="EMBL" id="ML977630">
    <property type="protein sequence ID" value="KAF1996022.1"/>
    <property type="molecule type" value="Genomic_DNA"/>
</dbReference>
<feature type="compositionally biased region" description="Basic residues" evidence="1">
    <location>
        <begin position="77"/>
        <end position="88"/>
    </location>
</feature>
<keyword evidence="3" id="KW-1185">Reference proteome</keyword>